<dbReference type="EMBL" id="JBHUIX010000018">
    <property type="protein sequence ID" value="MFD2175697.1"/>
    <property type="molecule type" value="Genomic_DNA"/>
</dbReference>
<dbReference type="Proteomes" id="UP001597413">
    <property type="component" value="Unassembled WGS sequence"/>
</dbReference>
<name>A0ABW5ABI4_9RHOB</name>
<evidence type="ECO:0000313" key="2">
    <source>
        <dbReference type="Proteomes" id="UP001597413"/>
    </source>
</evidence>
<keyword evidence="2" id="KW-1185">Reference proteome</keyword>
<protein>
    <submittedName>
        <fullName evidence="1">Uncharacterized protein</fullName>
    </submittedName>
</protein>
<evidence type="ECO:0000313" key="1">
    <source>
        <dbReference type="EMBL" id="MFD2175697.1"/>
    </source>
</evidence>
<accession>A0ABW5ABI4</accession>
<comment type="caution">
    <text evidence="1">The sequence shown here is derived from an EMBL/GenBank/DDBJ whole genome shotgun (WGS) entry which is preliminary data.</text>
</comment>
<proteinExistence type="predicted"/>
<dbReference type="RefSeq" id="WP_377393001.1">
    <property type="nucleotide sequence ID" value="NZ_JBHUIX010000018.1"/>
</dbReference>
<gene>
    <name evidence="1" type="ORF">ACFSM0_16505</name>
</gene>
<organism evidence="1 2">
    <name type="scientific">Rhodobacter lacus</name>
    <dbReference type="NCBI Taxonomy" id="1641972"/>
    <lineage>
        <taxon>Bacteria</taxon>
        <taxon>Pseudomonadati</taxon>
        <taxon>Pseudomonadota</taxon>
        <taxon>Alphaproteobacteria</taxon>
        <taxon>Rhodobacterales</taxon>
        <taxon>Rhodobacter group</taxon>
        <taxon>Rhodobacter</taxon>
    </lineage>
</organism>
<reference evidence="2" key="1">
    <citation type="journal article" date="2019" name="Int. J. Syst. Evol. Microbiol.">
        <title>The Global Catalogue of Microorganisms (GCM) 10K type strain sequencing project: providing services to taxonomists for standard genome sequencing and annotation.</title>
        <authorList>
            <consortium name="The Broad Institute Genomics Platform"/>
            <consortium name="The Broad Institute Genome Sequencing Center for Infectious Disease"/>
            <person name="Wu L."/>
            <person name="Ma J."/>
        </authorList>
    </citation>
    <scope>NUCLEOTIDE SEQUENCE [LARGE SCALE GENOMIC DNA]</scope>
    <source>
        <strain evidence="2">CCUG 55131</strain>
    </source>
</reference>
<sequence>MMKEDRVHMSDPMPALRIEGYVTVANLALCDLIHHAMTEHPDATGYRMTTYQNADTLVFTVRPLP</sequence>